<dbReference type="OrthoDB" id="1065593at2"/>
<evidence type="ECO:0000313" key="2">
    <source>
        <dbReference type="EMBL" id="SHL10351.1"/>
    </source>
</evidence>
<dbReference type="RefSeq" id="WP_139261640.1">
    <property type="nucleotide sequence ID" value="NZ_FRBD01000022.1"/>
</dbReference>
<dbReference type="Proteomes" id="UP000184130">
    <property type="component" value="Unassembled WGS sequence"/>
</dbReference>
<evidence type="ECO:0008006" key="4">
    <source>
        <dbReference type="Google" id="ProtNLM"/>
    </source>
</evidence>
<proteinExistence type="predicted"/>
<dbReference type="EMBL" id="FRBD01000022">
    <property type="protein sequence ID" value="SHL10351.1"/>
    <property type="molecule type" value="Genomic_DNA"/>
</dbReference>
<dbReference type="PROSITE" id="PS51257">
    <property type="entry name" value="PROKAR_LIPOPROTEIN"/>
    <property type="match status" value="1"/>
</dbReference>
<feature type="chain" id="PRO_5013065193" description="Lipocalin-like domain-containing protein" evidence="1">
    <location>
        <begin position="22"/>
        <end position="431"/>
    </location>
</feature>
<keyword evidence="1" id="KW-0732">Signal</keyword>
<protein>
    <recommendedName>
        <fullName evidence="4">Lipocalin-like domain-containing protein</fullName>
    </recommendedName>
</protein>
<evidence type="ECO:0000313" key="3">
    <source>
        <dbReference type="Proteomes" id="UP000184130"/>
    </source>
</evidence>
<evidence type="ECO:0000256" key="1">
    <source>
        <dbReference type="SAM" id="SignalP"/>
    </source>
</evidence>
<sequence length="431" mass="48559">MKKYFYLMQVAIIICSAGVFTSCSDNDDNPVLPDLNVAENIIGKWIIAETDGKAVFTNEKIALDFVSATKVYVSASINNDEEVGDVWVDKVEYDVAISGNKVTISGNPDEHATVVEEYNITAINDKELTANLKATVTVDGQILNSVEGSIVRFTKINADYTEAILGMWEGRSTGEEGSEFDDGENHRWEYLADGTYRYYHKVNDQWQLSNDVLNDYFVAGNLLCTRWKNAGEGQKENREWWEITIENDVMKWTGLRQREDGSTYTATFEMKKVPVPTQAEVEQNIIGLWMNTELNGQTVPTDQKFVYEFTSLTKAYLRASYNSGNPEDMSIWSAKTEFDVSIAENSIMLTGEKDETTITDNIILSSITANEFEGVIVHPEDPASTGLNPVLFAKFEKVTEDYSADIIGTWEGKLTRFCANFQILNRKNRTF</sequence>
<gene>
    <name evidence="2" type="ORF">SAMN05216463_12270</name>
</gene>
<reference evidence="2 3" key="1">
    <citation type="submission" date="2016-11" db="EMBL/GenBank/DDBJ databases">
        <authorList>
            <person name="Jaros S."/>
            <person name="Januszkiewicz K."/>
            <person name="Wedrychowicz H."/>
        </authorList>
    </citation>
    <scope>NUCLEOTIDE SEQUENCE [LARGE SCALE GENOMIC DNA]</scope>
    <source>
        <strain evidence="2 3">KHT3</strain>
    </source>
</reference>
<dbReference type="AlphaFoldDB" id="A0A1M6XWI5"/>
<accession>A0A1M6XWI5</accession>
<feature type="signal peptide" evidence="1">
    <location>
        <begin position="1"/>
        <end position="21"/>
    </location>
</feature>
<name>A0A1M6XWI5_XYLRU</name>
<organism evidence="2 3">
    <name type="scientific">Xylanibacter ruminicola</name>
    <name type="common">Prevotella ruminicola</name>
    <dbReference type="NCBI Taxonomy" id="839"/>
    <lineage>
        <taxon>Bacteria</taxon>
        <taxon>Pseudomonadati</taxon>
        <taxon>Bacteroidota</taxon>
        <taxon>Bacteroidia</taxon>
        <taxon>Bacteroidales</taxon>
        <taxon>Prevotellaceae</taxon>
        <taxon>Xylanibacter</taxon>
    </lineage>
</organism>